<gene>
    <name evidence="1" type="ORF">QR98_0055410</name>
</gene>
<sequence>MHFEIAFGCESITANITLEWPFPELAIIIDRIIDSIRSLFAGDDVDAACSNGLNVSKNVLTSGIVPSGIGGGKIGPFDCGIGDSEAARGHCWPRGLLASKNGDEFLRFIAINLLKFNSSVNIDDDGWSGYRFENAN</sequence>
<proteinExistence type="predicted"/>
<dbReference type="Proteomes" id="UP000616769">
    <property type="component" value="Unassembled WGS sequence"/>
</dbReference>
<evidence type="ECO:0000313" key="2">
    <source>
        <dbReference type="Proteomes" id="UP000616769"/>
    </source>
</evidence>
<reference evidence="1 2" key="1">
    <citation type="journal article" date="2015" name="Parasit. Vectors">
        <title>Draft genome of the scabies mite.</title>
        <authorList>
            <person name="Rider S.D.Jr."/>
            <person name="Morgan M.S."/>
            <person name="Arlian L.G."/>
        </authorList>
    </citation>
    <scope>NUCLEOTIDE SEQUENCE [LARGE SCALE GENOMIC DNA]</scope>
    <source>
        <strain evidence="1">Arlian Lab</strain>
    </source>
</reference>
<evidence type="ECO:0000313" key="1">
    <source>
        <dbReference type="EMBL" id="KPM07059.1"/>
    </source>
</evidence>
<organism evidence="1 2">
    <name type="scientific">Sarcoptes scabiei</name>
    <name type="common">Itch mite</name>
    <name type="synonym">Acarus scabiei</name>
    <dbReference type="NCBI Taxonomy" id="52283"/>
    <lineage>
        <taxon>Eukaryota</taxon>
        <taxon>Metazoa</taxon>
        <taxon>Ecdysozoa</taxon>
        <taxon>Arthropoda</taxon>
        <taxon>Chelicerata</taxon>
        <taxon>Arachnida</taxon>
        <taxon>Acari</taxon>
        <taxon>Acariformes</taxon>
        <taxon>Sarcoptiformes</taxon>
        <taxon>Astigmata</taxon>
        <taxon>Psoroptidia</taxon>
        <taxon>Sarcoptoidea</taxon>
        <taxon>Sarcoptidae</taxon>
        <taxon>Sarcoptinae</taxon>
        <taxon>Sarcoptes</taxon>
    </lineage>
</organism>
<dbReference type="EMBL" id="JXLN01011278">
    <property type="protein sequence ID" value="KPM07059.1"/>
    <property type="molecule type" value="Genomic_DNA"/>
</dbReference>
<comment type="caution">
    <text evidence="1">The sequence shown here is derived from an EMBL/GenBank/DDBJ whole genome shotgun (WGS) entry which is preliminary data.</text>
</comment>
<dbReference type="VEuPathDB" id="VectorBase:SSCA005446"/>
<protein>
    <submittedName>
        <fullName evidence="1">Uncharacterized protein</fullName>
    </submittedName>
</protein>
<name>A0A132A858_SARSC</name>
<dbReference type="AlphaFoldDB" id="A0A132A858"/>
<accession>A0A132A858</accession>